<dbReference type="GO" id="GO:0005739">
    <property type="term" value="C:mitochondrion"/>
    <property type="evidence" value="ECO:0007669"/>
    <property type="project" value="TreeGrafter"/>
</dbReference>
<dbReference type="OrthoDB" id="5332616at2759"/>
<keyword evidence="1" id="KW-0285">Flavoprotein</keyword>
<dbReference type="KEGG" id="aluc:AKAW2_51741S"/>
<organism evidence="5 6">
    <name type="scientific">Aspergillus kawachii</name>
    <name type="common">White koji mold</name>
    <name type="synonym">Aspergillus awamori var. kawachi</name>
    <dbReference type="NCBI Taxonomy" id="1069201"/>
    <lineage>
        <taxon>Eukaryota</taxon>
        <taxon>Fungi</taxon>
        <taxon>Dikarya</taxon>
        <taxon>Ascomycota</taxon>
        <taxon>Pezizomycotina</taxon>
        <taxon>Eurotiomycetes</taxon>
        <taxon>Eurotiomycetidae</taxon>
        <taxon>Eurotiales</taxon>
        <taxon>Aspergillaceae</taxon>
        <taxon>Aspergillus</taxon>
        <taxon>Aspergillus subgen. Circumdati</taxon>
    </lineage>
</organism>
<dbReference type="InterPro" id="IPR016167">
    <property type="entry name" value="FAD-bd_PCMH_sub1"/>
</dbReference>
<evidence type="ECO:0000313" key="6">
    <source>
        <dbReference type="Proteomes" id="UP000075230"/>
    </source>
</evidence>
<dbReference type="Proteomes" id="UP000075230">
    <property type="component" value="Unassembled WGS sequence"/>
</dbReference>
<dbReference type="EMBL" id="BCWF01000039">
    <property type="protein sequence ID" value="GAT31166.1"/>
    <property type="molecule type" value="Genomic_DNA"/>
</dbReference>
<dbReference type="RefSeq" id="XP_041545162.1">
    <property type="nucleotide sequence ID" value="XM_041691704.1"/>
</dbReference>
<evidence type="ECO:0000313" key="7">
    <source>
        <dbReference type="Proteomes" id="UP000661280"/>
    </source>
</evidence>
<dbReference type="GO" id="GO:0008720">
    <property type="term" value="F:D-lactate dehydrogenase (NAD+) activity"/>
    <property type="evidence" value="ECO:0007669"/>
    <property type="project" value="TreeGrafter"/>
</dbReference>
<dbReference type="InterPro" id="IPR016170">
    <property type="entry name" value="Cytok_DH_C_sf"/>
</dbReference>
<reference evidence="6" key="2">
    <citation type="submission" date="2016-02" db="EMBL/GenBank/DDBJ databases">
        <title>Genome sequencing of Aspergillus luchuensis NBRC 4314.</title>
        <authorList>
            <person name="Yamada O."/>
        </authorList>
    </citation>
    <scope>NUCLEOTIDE SEQUENCE [LARGE SCALE GENOMIC DNA]</scope>
    <source>
        <strain evidence="6">RIB 2604</strain>
    </source>
</reference>
<dbReference type="AlphaFoldDB" id="A0A146G0D5"/>
<dbReference type="Gene3D" id="1.10.45.10">
    <property type="entry name" value="Vanillyl-alcohol Oxidase, Chain A, domain 4"/>
    <property type="match status" value="1"/>
</dbReference>
<dbReference type="InterPro" id="IPR006094">
    <property type="entry name" value="Oxid_FAD_bind_N"/>
</dbReference>
<dbReference type="SUPFAM" id="SSF55103">
    <property type="entry name" value="FAD-linked oxidases, C-terminal domain"/>
    <property type="match status" value="1"/>
</dbReference>
<dbReference type="PANTHER" id="PTHR11748:SF114">
    <property type="entry name" value="ARYL-ALCOHOL OXIDASE VANILLYL-ALCOHOL OXIDASE (AFU_ORTHOLOGUE AFUA_3G09500)-RELATED"/>
    <property type="match status" value="1"/>
</dbReference>
<dbReference type="VEuPathDB" id="FungiDB:ASPFODRAFT_59435"/>
<dbReference type="PROSITE" id="PS51387">
    <property type="entry name" value="FAD_PCMH"/>
    <property type="match status" value="1"/>
</dbReference>
<dbReference type="SUPFAM" id="SSF56176">
    <property type="entry name" value="FAD-binding/transporter-associated domain-like"/>
    <property type="match status" value="1"/>
</dbReference>
<evidence type="ECO:0000259" key="3">
    <source>
        <dbReference type="PROSITE" id="PS51387"/>
    </source>
</evidence>
<dbReference type="GO" id="GO:0071949">
    <property type="term" value="F:FAD binding"/>
    <property type="evidence" value="ECO:0007669"/>
    <property type="project" value="InterPro"/>
</dbReference>
<evidence type="ECO:0000313" key="5">
    <source>
        <dbReference type="EMBL" id="GAT31166.1"/>
    </source>
</evidence>
<dbReference type="Gene3D" id="3.40.462.10">
    <property type="entry name" value="FAD-linked oxidases, C-terminal domain"/>
    <property type="match status" value="1"/>
</dbReference>
<proteinExistence type="predicted"/>
<gene>
    <name evidence="4" type="ORF">AKAW2_51741S</name>
    <name evidence="5" type="ORF">RIB2604_04000120</name>
</gene>
<dbReference type="EMBL" id="AP024429">
    <property type="protein sequence ID" value="BCS01400.1"/>
    <property type="molecule type" value="Genomic_DNA"/>
</dbReference>
<protein>
    <submittedName>
        <fullName evidence="5">FAD binding domain containing protein</fullName>
    </submittedName>
</protein>
<dbReference type="PANTHER" id="PTHR11748">
    <property type="entry name" value="D-LACTATE DEHYDROGENASE"/>
    <property type="match status" value="1"/>
</dbReference>
<dbReference type="InterPro" id="IPR016164">
    <property type="entry name" value="FAD-linked_Oxase-like_C"/>
</dbReference>
<dbReference type="GeneID" id="64962721"/>
<dbReference type="InterPro" id="IPR036318">
    <property type="entry name" value="FAD-bd_PCMH-like_sf"/>
</dbReference>
<evidence type="ECO:0000256" key="2">
    <source>
        <dbReference type="ARBA" id="ARBA00022827"/>
    </source>
</evidence>
<reference evidence="5 6" key="1">
    <citation type="journal article" date="2016" name="DNA Res.">
        <title>Genome sequence of Aspergillus luchuensis NBRC 4314.</title>
        <authorList>
            <person name="Yamada O."/>
            <person name="Machida M."/>
            <person name="Hosoyama A."/>
            <person name="Goto M."/>
            <person name="Takahashi T."/>
            <person name="Futagami T."/>
            <person name="Yamagata Y."/>
            <person name="Takeuchi M."/>
            <person name="Kobayashi T."/>
            <person name="Koike H."/>
            <person name="Abe K."/>
            <person name="Asai K."/>
            <person name="Arita M."/>
            <person name="Fujita N."/>
            <person name="Fukuda K."/>
            <person name="Higa K."/>
            <person name="Horikawa H."/>
            <person name="Ishikawa T."/>
            <person name="Jinno K."/>
            <person name="Kato Y."/>
            <person name="Kirimura K."/>
            <person name="Mizutani O."/>
            <person name="Nakasone K."/>
            <person name="Sano M."/>
            <person name="Shiraishi Y."/>
            <person name="Tsukahara M."/>
            <person name="Gomi K."/>
        </authorList>
    </citation>
    <scope>NUCLEOTIDE SEQUENCE [LARGE SCALE GENOMIC DNA]</scope>
    <source>
        <strain evidence="5 6">RIB 2604</strain>
    </source>
</reference>
<dbReference type="GO" id="GO:1903457">
    <property type="term" value="P:lactate catabolic process"/>
    <property type="evidence" value="ECO:0007669"/>
    <property type="project" value="TreeGrafter"/>
</dbReference>
<dbReference type="InterPro" id="IPR016169">
    <property type="entry name" value="FAD-bd_PCMH_sub2"/>
</dbReference>
<dbReference type="Pfam" id="PF01565">
    <property type="entry name" value="FAD_binding_4"/>
    <property type="match status" value="1"/>
</dbReference>
<keyword evidence="7" id="KW-1185">Reference proteome</keyword>
<reference evidence="4" key="4">
    <citation type="submission" date="2021-02" db="EMBL/GenBank/DDBJ databases">
        <title>Aspergillus luchuensis mut. kawachii IFO 4304 genome sequence.</title>
        <authorList>
            <person name="Mori K."/>
            <person name="Kadooka C."/>
            <person name="Goto M."/>
            <person name="Futagami T."/>
        </authorList>
    </citation>
    <scope>NUCLEOTIDE SEQUENCE</scope>
    <source>
        <strain evidence="4">IFO 4308</strain>
    </source>
</reference>
<dbReference type="Gene3D" id="3.30.43.10">
    <property type="entry name" value="Uridine Diphospho-n-acetylenolpyruvylglucosamine Reductase, domain 2"/>
    <property type="match status" value="1"/>
</dbReference>
<dbReference type="Proteomes" id="UP000661280">
    <property type="component" value="Chromosome 5"/>
</dbReference>
<name>A0A146G0D5_ASPKA</name>
<dbReference type="Gene3D" id="3.30.465.10">
    <property type="match status" value="1"/>
</dbReference>
<reference evidence="4" key="3">
    <citation type="submission" date="2021-01" db="EMBL/GenBank/DDBJ databases">
        <authorList>
            <consortium name="Aspergillus luchuensis mut. kawachii IFO 4304 genome sequencing consortium"/>
            <person name="Kazuki M."/>
            <person name="Futagami T."/>
        </authorList>
    </citation>
    <scope>NUCLEOTIDE SEQUENCE</scope>
    <source>
        <strain evidence="4">IFO 4308</strain>
    </source>
</reference>
<keyword evidence="2" id="KW-0274">FAD</keyword>
<feature type="domain" description="FAD-binding PCMH-type" evidence="3">
    <location>
        <begin position="62"/>
        <end position="248"/>
    </location>
</feature>
<dbReference type="InterPro" id="IPR016171">
    <property type="entry name" value="Vanillyl_alc_oxidase_C-sub2"/>
</dbReference>
<evidence type="ECO:0000256" key="1">
    <source>
        <dbReference type="ARBA" id="ARBA00022630"/>
    </source>
</evidence>
<dbReference type="GO" id="GO:0004458">
    <property type="term" value="F:D-lactate dehydrogenase (cytochrome) activity"/>
    <property type="evidence" value="ECO:0007669"/>
    <property type="project" value="TreeGrafter"/>
</dbReference>
<evidence type="ECO:0000313" key="4">
    <source>
        <dbReference type="EMBL" id="BCS01400.1"/>
    </source>
</evidence>
<sequence>MAQPTKRILPPLLEESTFDKVLDKLSEIVGEPNASRNHLYGNLEGPQGQNCYDDLWPLGNPTDHTPSGAVRPKTVNEIQRVLQIANEYKLPLWTVSRGRNLGYGGSGAIVPGSVILDLHRMNKIIEVNEELAYAIVEPGVSFFDLYEYIQDRGYRLWPSCPALGWGSIVGNTLDRGFGYTPNGEHAEQQCGMEVVLATGEVLRTGMGALSGSPMWALYKGGYGPSVDGLFYQSNLGVVTKIGIHLTPAPACFMDCVVSVPNEEDIGALVRIMSALEREGIVQNHASIANPYRQALSSEDPLVIGRAVGPGIKGGYATNADMTKLAKEQGWGYWKAHFAIYGASGAFIDACWTIVQERFAAIPGAAATAERHEHKLGGRLNAADLPMGEIPHTGYPRLTAKDFVDIRGAKGGHIAFSPLFPPDGKQLQEWFARIRPLVEKAGFDLFSDFHIFGRYIIGIVLVVYTPAEAARAKSLFDELLKDGVERSSVSEYRTHIHFMDEVRRHYDWGNGILHRTLGSIKKTLDPNGILSQGKSGIWTSSRPLTEAIGNTRL</sequence>
<accession>A0A146G0D5</accession>
<dbReference type="InterPro" id="IPR016166">
    <property type="entry name" value="FAD-bd_PCMH"/>
</dbReference>